<dbReference type="EMBL" id="BK014959">
    <property type="protein sequence ID" value="DAD84431.1"/>
    <property type="molecule type" value="Genomic_DNA"/>
</dbReference>
<sequence>MTELKQKPVTVKVWKLTRDNVAKGIPEWITFDMLKKDDAPDSFSRMDFVMVLNTKLGHVYAQEGQYVVSLADGYLQAWPEELLQLLYEPTGG</sequence>
<accession>A0A8S5MQR4</accession>
<organism evidence="1">
    <name type="scientific">Podoviridae sp. ctUS21</name>
    <dbReference type="NCBI Taxonomy" id="2826557"/>
    <lineage>
        <taxon>Viruses</taxon>
        <taxon>Duplodnaviria</taxon>
        <taxon>Heunggongvirae</taxon>
        <taxon>Uroviricota</taxon>
        <taxon>Caudoviricetes</taxon>
    </lineage>
</organism>
<proteinExistence type="predicted"/>
<name>A0A8S5MQR4_9CAUD</name>
<reference evidence="1" key="1">
    <citation type="journal article" date="2021" name="Proc. Natl. Acad. Sci. U.S.A.">
        <title>A Catalog of Tens of Thousands of Viruses from Human Metagenomes Reveals Hidden Associations with Chronic Diseases.</title>
        <authorList>
            <person name="Tisza M.J."/>
            <person name="Buck C.B."/>
        </authorList>
    </citation>
    <scope>NUCLEOTIDE SEQUENCE</scope>
    <source>
        <strain evidence="1">CtUS21</strain>
    </source>
</reference>
<evidence type="ECO:0000313" key="1">
    <source>
        <dbReference type="EMBL" id="DAD84431.1"/>
    </source>
</evidence>
<protein>
    <submittedName>
        <fullName evidence="1">Uncharacterized protein</fullName>
    </submittedName>
</protein>